<accession>A0A532V2Q9</accession>
<dbReference type="GO" id="GO:0005829">
    <property type="term" value="C:cytosol"/>
    <property type="evidence" value="ECO:0007669"/>
    <property type="project" value="TreeGrafter"/>
</dbReference>
<feature type="domain" description="Hydantoinase A/oxoprolinase" evidence="1">
    <location>
        <begin position="210"/>
        <end position="497"/>
    </location>
</feature>
<dbReference type="Pfam" id="PF19278">
    <property type="entry name" value="Hydant_A_C"/>
    <property type="match status" value="1"/>
</dbReference>
<proteinExistence type="predicted"/>
<dbReference type="Pfam" id="PF01968">
    <property type="entry name" value="Hydantoinase_A"/>
    <property type="match status" value="1"/>
</dbReference>
<protein>
    <submittedName>
        <fullName evidence="4">5-oxoprolinase</fullName>
    </submittedName>
</protein>
<evidence type="ECO:0000313" key="4">
    <source>
        <dbReference type="EMBL" id="TKJ41475.1"/>
    </source>
</evidence>
<dbReference type="InterPro" id="IPR002821">
    <property type="entry name" value="Hydantoinase_A"/>
</dbReference>
<dbReference type="InterPro" id="IPR049517">
    <property type="entry name" value="ACX-like_C"/>
</dbReference>
<evidence type="ECO:0000259" key="3">
    <source>
        <dbReference type="Pfam" id="PF19278"/>
    </source>
</evidence>
<evidence type="ECO:0000259" key="2">
    <source>
        <dbReference type="Pfam" id="PF05378"/>
    </source>
</evidence>
<dbReference type="InterPro" id="IPR008040">
    <property type="entry name" value="Hydant_A_N"/>
</dbReference>
<dbReference type="PANTHER" id="PTHR11365">
    <property type="entry name" value="5-OXOPROLINASE RELATED"/>
    <property type="match status" value="1"/>
</dbReference>
<dbReference type="InterPro" id="IPR043129">
    <property type="entry name" value="ATPase_NBD"/>
</dbReference>
<comment type="caution">
    <text evidence="4">The sequence shown here is derived from an EMBL/GenBank/DDBJ whole genome shotgun (WGS) entry which is preliminary data.</text>
</comment>
<dbReference type="EMBL" id="NJBN01000002">
    <property type="protein sequence ID" value="TKJ41475.1"/>
    <property type="molecule type" value="Genomic_DNA"/>
</dbReference>
<feature type="domain" description="Hydantoinase/oxoprolinase N-terminal" evidence="2">
    <location>
        <begin position="2"/>
        <end position="189"/>
    </location>
</feature>
<name>A0A532V2Q9_UNCL8</name>
<dbReference type="Pfam" id="PF05378">
    <property type="entry name" value="Hydant_A_N"/>
    <property type="match status" value="1"/>
</dbReference>
<evidence type="ECO:0000313" key="5">
    <source>
        <dbReference type="Proteomes" id="UP000319619"/>
    </source>
</evidence>
<dbReference type="Proteomes" id="UP000319619">
    <property type="component" value="Unassembled WGS sequence"/>
</dbReference>
<dbReference type="GO" id="GO:0017168">
    <property type="term" value="F:5-oxoprolinase (ATP-hydrolyzing) activity"/>
    <property type="evidence" value="ECO:0007669"/>
    <property type="project" value="TreeGrafter"/>
</dbReference>
<dbReference type="PANTHER" id="PTHR11365:SF23">
    <property type="entry name" value="HYPOTHETICAL 5-OXOPROLINASE (EUROFUNG)-RELATED"/>
    <property type="match status" value="1"/>
</dbReference>
<dbReference type="SUPFAM" id="SSF53067">
    <property type="entry name" value="Actin-like ATPase domain"/>
    <property type="match status" value="1"/>
</dbReference>
<gene>
    <name evidence="4" type="ORF">CEE37_02630</name>
</gene>
<dbReference type="AlphaFoldDB" id="A0A532V2Q9"/>
<feature type="domain" description="Acetophenone carboxylase-like C-terminal" evidence="3">
    <location>
        <begin position="513"/>
        <end position="688"/>
    </location>
</feature>
<reference evidence="4 5" key="1">
    <citation type="submission" date="2017-06" db="EMBL/GenBank/DDBJ databases">
        <title>Novel microbial phyla capable of carbon fixation and sulfur reduction in deep-sea sediments.</title>
        <authorList>
            <person name="Huang J."/>
            <person name="Baker B."/>
            <person name="Wang Y."/>
        </authorList>
    </citation>
    <scope>NUCLEOTIDE SEQUENCE [LARGE SCALE GENOMIC DNA]</scope>
    <source>
        <strain evidence="4">B3_LCP</strain>
    </source>
</reference>
<sequence length="692" mass="74668">MRIGIDVGGTFTDIVGFDDDSGQIHYAKTLTTPHDLTQGVIQGINDLLSEAGIEGSSPNRENPSIQGVVHGTTIGTNALIEKKGALTGLITTEGFRDVLEIGRVQRPPEALYDFTVDNPPPLVPRFLRLEVKERVGADGSVVVPLDGDSVRKSVRFLKEQGVKSIAVCLLFSFLNDNHEKRVADIITAEIPDAFVTLSSIISPEFREYERTSTTVLNAYLLPIIKKYLDDLSRRLKGEYLVNDLRIMQASGGSMTVKVARERAINTVNSGPAGGALAGAFMGSIVGEPKLITVDMGGTSFDIGLVEDGKPKVSSDGVLEDYPAKIPMVNIYAIGAGGGSLARVEPGGVLEVGPQSAGADPGPVCYGHGGQQPTVTDANLVLGRLNPDYFLGGRIHLEVEAAKEAMQDKIASPMGLTLEETAAGILRVINAKMAKGITTRTTQKGLDIREFALMAFGGAGALHAAEIAEELGMTRVVVPPYAGNLSALGLLVADARHDYTKTIMLKDDDLKVGNIAEVLEELQQEGYRQLHAEGIPDERASFILSADLRLEGQSYDLNVVFPDFKGKCTRKVLDRIVKDFHRLHEQVYAFKAVDEVTEWVNLRVTAIGHAAELNLPELKPGAGEKPRPKRRHQVYFFGKGFKEVPVYERSEFAPGDAVKGPCLIEEIISTTVLPPGWDLAVDKSGCLLLNKVD</sequence>
<dbReference type="GO" id="GO:0006749">
    <property type="term" value="P:glutathione metabolic process"/>
    <property type="evidence" value="ECO:0007669"/>
    <property type="project" value="TreeGrafter"/>
</dbReference>
<dbReference type="InterPro" id="IPR045079">
    <property type="entry name" value="Oxoprolinase-like"/>
</dbReference>
<organism evidence="4 5">
    <name type="scientific">candidate division LCP-89 bacterium B3_LCP</name>
    <dbReference type="NCBI Taxonomy" id="2012998"/>
    <lineage>
        <taxon>Bacteria</taxon>
        <taxon>Pseudomonadati</taxon>
        <taxon>Bacteria division LCP-89</taxon>
    </lineage>
</organism>
<evidence type="ECO:0000259" key="1">
    <source>
        <dbReference type="Pfam" id="PF01968"/>
    </source>
</evidence>